<sequence>MTHDNTNTQTFRKTSTYAMVVTALMAAVTCILAPLSVPIGPVPISLTNFAIYLSLYLLDWKKGTLSYLIYLLLGLVGLPVFSGFTGGLAKLAGPTGGYIIGFIPMAIIAGIVIDKFTNRGIQILGMIVGTAICYAFGTAWFCLQAGYTVGAALAVCVIPFIPADLCKMVIAMIIGPMIRKRLGTVAQQ</sequence>
<dbReference type="PANTHER" id="PTHR34295">
    <property type="entry name" value="BIOTIN TRANSPORTER BIOY"/>
    <property type="match status" value="1"/>
</dbReference>
<evidence type="ECO:0000313" key="7">
    <source>
        <dbReference type="Proteomes" id="UP000260841"/>
    </source>
</evidence>
<dbReference type="AlphaFoldDB" id="A0A395XHC2"/>
<dbReference type="Pfam" id="PF02632">
    <property type="entry name" value="BioY"/>
    <property type="match status" value="1"/>
</dbReference>
<reference evidence="7 8" key="1">
    <citation type="submission" date="2018-08" db="EMBL/GenBank/DDBJ databases">
        <title>A genome reference for cultivated species of the human gut microbiota.</title>
        <authorList>
            <person name="Zou Y."/>
            <person name="Xue W."/>
            <person name="Luo G."/>
        </authorList>
    </citation>
    <scope>NUCLEOTIDE SEQUENCE [LARGE SCALE GENOMIC DNA]</scope>
    <source>
        <strain evidence="5 8">AF12-11</strain>
        <strain evidence="6 9">AF31-13BH</strain>
        <strain evidence="4 7">OM03-2</strain>
    </source>
</reference>
<dbReference type="Proteomes" id="UP000260841">
    <property type="component" value="Unassembled WGS sequence"/>
</dbReference>
<comment type="caution">
    <text evidence="5">The sequence shown here is derived from an EMBL/GenBank/DDBJ whole genome shotgun (WGS) entry which is preliminary data.</text>
</comment>
<dbReference type="Proteomes" id="UP000266376">
    <property type="component" value="Unassembled WGS sequence"/>
</dbReference>
<dbReference type="EMBL" id="QRQQ01000001">
    <property type="protein sequence ID" value="RHN19344.1"/>
    <property type="molecule type" value="Genomic_DNA"/>
</dbReference>
<dbReference type="GO" id="GO:0015225">
    <property type="term" value="F:biotin transmembrane transporter activity"/>
    <property type="evidence" value="ECO:0007669"/>
    <property type="project" value="UniProtKB-UniRule"/>
</dbReference>
<keyword evidence="3" id="KW-1133">Transmembrane helix</keyword>
<dbReference type="EMBL" id="QSVB01000002">
    <property type="protein sequence ID" value="RGN93298.1"/>
    <property type="molecule type" value="Genomic_DNA"/>
</dbReference>
<evidence type="ECO:0000313" key="4">
    <source>
        <dbReference type="EMBL" id="RGN93298.1"/>
    </source>
</evidence>
<keyword evidence="2" id="KW-0813">Transport</keyword>
<organism evidence="5 8">
    <name type="scientific">Dorea formicigenerans</name>
    <dbReference type="NCBI Taxonomy" id="39486"/>
    <lineage>
        <taxon>Bacteria</taxon>
        <taxon>Bacillati</taxon>
        <taxon>Bacillota</taxon>
        <taxon>Clostridia</taxon>
        <taxon>Lachnospirales</taxon>
        <taxon>Lachnospiraceae</taxon>
        <taxon>Dorea</taxon>
    </lineage>
</organism>
<gene>
    <name evidence="5" type="ORF">DWV67_14725</name>
    <name evidence="6" type="ORF">DWZ24_02045</name>
    <name evidence="4" type="ORF">DXB36_02965</name>
</gene>
<evidence type="ECO:0000313" key="6">
    <source>
        <dbReference type="EMBL" id="RHN19344.1"/>
    </source>
</evidence>
<evidence type="ECO:0000313" key="8">
    <source>
        <dbReference type="Proteomes" id="UP000266376"/>
    </source>
</evidence>
<keyword evidence="3" id="KW-0812">Transmembrane</keyword>
<dbReference type="Proteomes" id="UP000285652">
    <property type="component" value="Unassembled WGS sequence"/>
</dbReference>
<keyword evidence="2" id="KW-1003">Cell membrane</keyword>
<evidence type="ECO:0000256" key="3">
    <source>
        <dbReference type="SAM" id="Phobius"/>
    </source>
</evidence>
<feature type="transmembrane region" description="Helical" evidence="3">
    <location>
        <begin position="67"/>
        <end position="89"/>
    </location>
</feature>
<feature type="transmembrane region" description="Helical" evidence="3">
    <location>
        <begin position="16"/>
        <end position="36"/>
    </location>
</feature>
<feature type="transmembrane region" description="Helical" evidence="3">
    <location>
        <begin position="120"/>
        <end position="141"/>
    </location>
</feature>
<dbReference type="Gene3D" id="1.10.1760.20">
    <property type="match status" value="1"/>
</dbReference>
<evidence type="ECO:0000313" key="5">
    <source>
        <dbReference type="EMBL" id="RGW48513.1"/>
    </source>
</evidence>
<protein>
    <recommendedName>
        <fullName evidence="2">Biotin transporter</fullName>
    </recommendedName>
</protein>
<evidence type="ECO:0000256" key="2">
    <source>
        <dbReference type="PIRNR" id="PIRNR016661"/>
    </source>
</evidence>
<dbReference type="EMBL" id="QSAJ01000054">
    <property type="protein sequence ID" value="RGW48513.1"/>
    <property type="molecule type" value="Genomic_DNA"/>
</dbReference>
<dbReference type="PANTHER" id="PTHR34295:SF1">
    <property type="entry name" value="BIOTIN TRANSPORTER BIOY"/>
    <property type="match status" value="1"/>
</dbReference>
<name>A0A395XHC2_9FIRM</name>
<proteinExistence type="inferred from homology"/>
<keyword evidence="2 3" id="KW-0472">Membrane</keyword>
<dbReference type="RefSeq" id="WP_117605964.1">
    <property type="nucleotide sequence ID" value="NZ_QRQQ01000001.1"/>
</dbReference>
<dbReference type="InterPro" id="IPR003784">
    <property type="entry name" value="BioY"/>
</dbReference>
<dbReference type="PIRSF" id="PIRSF016661">
    <property type="entry name" value="BioY"/>
    <property type="match status" value="1"/>
</dbReference>
<feature type="transmembrane region" description="Helical" evidence="3">
    <location>
        <begin position="95"/>
        <end position="113"/>
    </location>
</feature>
<evidence type="ECO:0000256" key="1">
    <source>
        <dbReference type="ARBA" id="ARBA00010692"/>
    </source>
</evidence>
<comment type="subcellular location">
    <subcellularLocation>
        <location evidence="2">Cell membrane</location>
        <topology evidence="2">Multi-pass membrane protein</topology>
    </subcellularLocation>
</comment>
<feature type="transmembrane region" description="Helical" evidence="3">
    <location>
        <begin position="147"/>
        <end position="174"/>
    </location>
</feature>
<dbReference type="GO" id="GO:0005886">
    <property type="term" value="C:plasma membrane"/>
    <property type="evidence" value="ECO:0007669"/>
    <property type="project" value="UniProtKB-SubCell"/>
</dbReference>
<accession>A0A395XHC2</accession>
<evidence type="ECO:0000313" key="9">
    <source>
        <dbReference type="Proteomes" id="UP000285652"/>
    </source>
</evidence>
<feature type="transmembrane region" description="Helical" evidence="3">
    <location>
        <begin position="42"/>
        <end position="60"/>
    </location>
</feature>
<comment type="similarity">
    <text evidence="1 2">Belongs to the BioY family.</text>
</comment>